<sequence length="686" mass="73366">MKLNTIFYFFLLVLAISACEDELMMPDLDSAALPSELSLDFQITGDNTGTVTVRPGGQAVTAFSVDFGDGGAASGNLAPGETITHVYDEGVYTVTLEAMNINGQTTTYTEELTVSFLAPENLNVTVTPTAGNPFSIDVTATADLETNFLAYFGEDPDAEPVSFQEGETVSHEYGSVGLYELVIEARSGGAATVSDTIEVNITNPLYLPLTFEDANRAYPFTNFGGATAEVVANPAADDGNTSDRVVKLNKQDGSEVWAGAFVEVGEPIDFSQSQRMSMKVWVPQVGTPVTLKLENAGDGAIFVDDTVYTSVANQWEEVTFDFSEDDLTREYSKVVVFFDIGNAGTGADYYFDDVMMADLGPTLSLPITLESTDLTYDWEEFGGATFELIDNPDANGSNTSAKVGQVIKTEGAQTWGGIAIGLPANIDFTASTQLSMKVWSPAAGIPVMLKVENASDGDIFIEITENTTVANAWETLTFEYEGAEADPNLTREYGKIGVFFNFGNPGTGATYYFDDIAQVGVGGGEEAVNELPVGFESEEIDYALSAFGGATVTIVDNPDAAGENTSARVGQFFKEAGAQTWAGAVTEFPTPIDFTTARKLSMKVWSPAAGIPVMLKVENGSDGDIFIEVTENTTVANAWETLTFDYAGAEADPELTRDYSKVGVFFNFGNPGTGATYYFDDITQVP</sequence>
<dbReference type="AlphaFoldDB" id="A0A2S6I1V1"/>
<dbReference type="InterPro" id="IPR022409">
    <property type="entry name" value="PKD/Chitinase_dom"/>
</dbReference>
<dbReference type="Gene3D" id="2.60.120.260">
    <property type="entry name" value="Galactose-binding domain-like"/>
    <property type="match status" value="3"/>
</dbReference>
<comment type="caution">
    <text evidence="2">The sequence shown here is derived from an EMBL/GenBank/DDBJ whole genome shotgun (WGS) entry which is preliminary data.</text>
</comment>
<gene>
    <name evidence="2" type="ORF">CLV84_1951</name>
</gene>
<dbReference type="Gene3D" id="2.60.40.10">
    <property type="entry name" value="Immunoglobulins"/>
    <property type="match status" value="1"/>
</dbReference>
<dbReference type="SUPFAM" id="SSF49299">
    <property type="entry name" value="PKD domain"/>
    <property type="match status" value="1"/>
</dbReference>
<evidence type="ECO:0000313" key="3">
    <source>
        <dbReference type="Proteomes" id="UP000237662"/>
    </source>
</evidence>
<dbReference type="Pfam" id="PF18911">
    <property type="entry name" value="PKD_4"/>
    <property type="match status" value="1"/>
</dbReference>
<dbReference type="CDD" id="cd00146">
    <property type="entry name" value="PKD"/>
    <property type="match status" value="2"/>
</dbReference>
<evidence type="ECO:0000313" key="2">
    <source>
        <dbReference type="EMBL" id="PPK85061.1"/>
    </source>
</evidence>
<evidence type="ECO:0000259" key="1">
    <source>
        <dbReference type="SMART" id="SM00089"/>
    </source>
</evidence>
<dbReference type="RefSeq" id="WP_104419580.1">
    <property type="nucleotide sequence ID" value="NZ_PTJC01000006.1"/>
</dbReference>
<dbReference type="Proteomes" id="UP000237662">
    <property type="component" value="Unassembled WGS sequence"/>
</dbReference>
<organism evidence="2 3">
    <name type="scientific">Neolewinella xylanilytica</name>
    <dbReference type="NCBI Taxonomy" id="1514080"/>
    <lineage>
        <taxon>Bacteria</taxon>
        <taxon>Pseudomonadati</taxon>
        <taxon>Bacteroidota</taxon>
        <taxon>Saprospiria</taxon>
        <taxon>Saprospirales</taxon>
        <taxon>Lewinellaceae</taxon>
        <taxon>Neolewinella</taxon>
    </lineage>
</organism>
<dbReference type="SMART" id="SM00089">
    <property type="entry name" value="PKD"/>
    <property type="match status" value="2"/>
</dbReference>
<dbReference type="InterPro" id="IPR008979">
    <property type="entry name" value="Galactose-bd-like_sf"/>
</dbReference>
<reference evidence="2 3" key="1">
    <citation type="submission" date="2018-02" db="EMBL/GenBank/DDBJ databases">
        <title>Genomic Encyclopedia of Archaeal and Bacterial Type Strains, Phase II (KMG-II): from individual species to whole genera.</title>
        <authorList>
            <person name="Goeker M."/>
        </authorList>
    </citation>
    <scope>NUCLEOTIDE SEQUENCE [LARGE SCALE GENOMIC DNA]</scope>
    <source>
        <strain evidence="2 3">DSM 29526</strain>
    </source>
</reference>
<dbReference type="InterPro" id="IPR000601">
    <property type="entry name" value="PKD_dom"/>
</dbReference>
<dbReference type="InterPro" id="IPR013783">
    <property type="entry name" value="Ig-like_fold"/>
</dbReference>
<dbReference type="OrthoDB" id="5381604at2"/>
<dbReference type="InterPro" id="IPR035986">
    <property type="entry name" value="PKD_dom_sf"/>
</dbReference>
<dbReference type="SUPFAM" id="SSF49785">
    <property type="entry name" value="Galactose-binding domain-like"/>
    <property type="match status" value="1"/>
</dbReference>
<name>A0A2S6I1V1_9BACT</name>
<protein>
    <recommendedName>
        <fullName evidence="1">PKD/Chitinase domain-containing protein</fullName>
    </recommendedName>
</protein>
<dbReference type="EMBL" id="PTJC01000006">
    <property type="protein sequence ID" value="PPK85061.1"/>
    <property type="molecule type" value="Genomic_DNA"/>
</dbReference>
<proteinExistence type="predicted"/>
<keyword evidence="3" id="KW-1185">Reference proteome</keyword>
<feature type="domain" description="PKD/Chitinase" evidence="1">
    <location>
        <begin position="38"/>
        <end position="117"/>
    </location>
</feature>
<feature type="domain" description="PKD/Chitinase" evidence="1">
    <location>
        <begin position="121"/>
        <end position="204"/>
    </location>
</feature>
<dbReference type="PROSITE" id="PS51257">
    <property type="entry name" value="PROKAR_LIPOPROTEIN"/>
    <property type="match status" value="1"/>
</dbReference>
<accession>A0A2S6I1V1</accession>